<proteinExistence type="predicted"/>
<evidence type="ECO:0000313" key="1">
    <source>
        <dbReference type="EMBL" id="KAH7906923.1"/>
    </source>
</evidence>
<keyword evidence="2" id="KW-1185">Reference proteome</keyword>
<organism evidence="1 2">
    <name type="scientific">Hygrophoropsis aurantiaca</name>
    <dbReference type="NCBI Taxonomy" id="72124"/>
    <lineage>
        <taxon>Eukaryota</taxon>
        <taxon>Fungi</taxon>
        <taxon>Dikarya</taxon>
        <taxon>Basidiomycota</taxon>
        <taxon>Agaricomycotina</taxon>
        <taxon>Agaricomycetes</taxon>
        <taxon>Agaricomycetidae</taxon>
        <taxon>Boletales</taxon>
        <taxon>Coniophorineae</taxon>
        <taxon>Hygrophoropsidaceae</taxon>
        <taxon>Hygrophoropsis</taxon>
    </lineage>
</organism>
<evidence type="ECO:0000313" key="2">
    <source>
        <dbReference type="Proteomes" id="UP000790377"/>
    </source>
</evidence>
<reference evidence="1" key="1">
    <citation type="journal article" date="2021" name="New Phytol.">
        <title>Evolutionary innovations through gain and loss of genes in the ectomycorrhizal Boletales.</title>
        <authorList>
            <person name="Wu G."/>
            <person name="Miyauchi S."/>
            <person name="Morin E."/>
            <person name="Kuo A."/>
            <person name="Drula E."/>
            <person name="Varga T."/>
            <person name="Kohler A."/>
            <person name="Feng B."/>
            <person name="Cao Y."/>
            <person name="Lipzen A."/>
            <person name="Daum C."/>
            <person name="Hundley H."/>
            <person name="Pangilinan J."/>
            <person name="Johnson J."/>
            <person name="Barry K."/>
            <person name="LaButti K."/>
            <person name="Ng V."/>
            <person name="Ahrendt S."/>
            <person name="Min B."/>
            <person name="Choi I.G."/>
            <person name="Park H."/>
            <person name="Plett J.M."/>
            <person name="Magnuson J."/>
            <person name="Spatafora J.W."/>
            <person name="Nagy L.G."/>
            <person name="Henrissat B."/>
            <person name="Grigoriev I.V."/>
            <person name="Yang Z.L."/>
            <person name="Xu J."/>
            <person name="Martin F.M."/>
        </authorList>
    </citation>
    <scope>NUCLEOTIDE SEQUENCE</scope>
    <source>
        <strain evidence="1">ATCC 28755</strain>
    </source>
</reference>
<protein>
    <submittedName>
        <fullName evidence="1">Uncharacterized protein</fullName>
    </submittedName>
</protein>
<sequence>MPEDSQLLQAALTVVGANDLPQNPSLVRLFVEVEVANSQPLRTDGTSGYSSFEWNATFQLSNLSRSTVIQFRVLRSIEPQVESGETEVYSQSQYTVDELLGLNKQSNEFFLPMHPQTGNLALKLVTILSEDKPPPPPAGYSAAHLVHPALTSEDEVVNDARKKLQSVSPEDASYLSSLSNLGNSLMARFHQTKNINDANEAIDYLKTGVDAVPGCESPFSPLTNLGNAFMARFRLKADANDLNQAIDYQNRALGFCSPQNVYYIRLIVNLGSLFRQRFSLYGNSNDLDSALQLYSSSLSQCSLDDPHRDMLLNNYATALLIRFQQHTDPNDLALAIDHFQSSLKLRPPGHPARHRALSNLGDALEIRFKHQGDPDDLETSAAYYLTALQLCPESDPSFVVLLMNLGIVWWTTFLYQGTAEKLRSALHAYATALPLCSPEHTHYAQLRANYASALRTRFKHERNPDDLDAAIKLYTEALTFQPIGNNNRFSTLHGLGIVLWDRFNESGSYPDLESAVAHFALSLDLCGPNHSEYPTLLAAYTYSAALAARYKETGNLGDLDLAITYADDALMRCPQEHASRGPLLSTVNNALMTRFRQRKDVHDLEQVLRYCDNFLTKALPGNHSYTALLMDRAAALLERFQHEGDPTDLESSIEVYSEVVNTLKEGQTTFSEGHIQLGSALQVRFKLKGNAADLNQAIDHYQIALKLCPPGHTNYVHSLTNLGNALLARNIYSHDLDALDQSVEYLTKVVELYPDPINHPNYCEWLVNISHVLIVRFQEKHDREDLNRAIDFLLSALEIPYSPDLPIVRLNLGTAISMRFNDDDEPKDLEESVQHLTAALEGLSPKHPYRWMALMNLGKVLSKLYTLKKIPEQLELVIKYLQASIDLMLPNNPDFPLLILHLADALRQRWTDSPPPKPTEDIAACYKLLKDAYLVIPEDHPYLSHYYRSFADIQLHIYGEDSYVDGTVELYERAASLKSISVWQQLDGALRWVAFAEHHRHPSALKAYRSALNLLDRHILSTPSVALRHKALQQKQIVTRTATLASDAAACALREDSIELSIELLEQGRGLLWSQLARFRTSLNALSMVDEEGQQLAEDFERVGVLLDRRSSEIIPSSGNNTRSRLSLEEEARRYRVISGEWDSLGFTNFLQPIPYAELKEAAIDGPVVVINISRHRCDGIIVLKADKPRLNITQMASDWMEVLTNTSGLIPILRQLWDIVVGPIAEEGSRIWWCPSSKLTSLPLHAAGSYRKGANNLANLYVSSYTPTLSALIRYAPARAFLSIGQAKPNESSRERELVSVGTELELVKSLVPPSITYDELSGDNGTSEAAIRGLHDHSWQDPLHLLDIIQADLQHPEFAFLSACHTAIGDKNTPDEFAGFRIAQKMVKEFYENIALNKASKIVFIHIGA</sequence>
<dbReference type="Proteomes" id="UP000790377">
    <property type="component" value="Unassembled WGS sequence"/>
</dbReference>
<accession>A0ACB8A1J7</accession>
<comment type="caution">
    <text evidence="1">The sequence shown here is derived from an EMBL/GenBank/DDBJ whole genome shotgun (WGS) entry which is preliminary data.</text>
</comment>
<dbReference type="EMBL" id="MU267960">
    <property type="protein sequence ID" value="KAH7906923.1"/>
    <property type="molecule type" value="Genomic_DNA"/>
</dbReference>
<gene>
    <name evidence="1" type="ORF">BJ138DRAFT_1161461</name>
</gene>
<name>A0ACB8A1J7_9AGAM</name>